<comment type="caution">
    <text evidence="4">The sequence shown here is derived from an EMBL/GenBank/DDBJ whole genome shotgun (WGS) entry which is preliminary data.</text>
</comment>
<dbReference type="SMART" id="SM00267">
    <property type="entry name" value="GGDEF"/>
    <property type="match status" value="1"/>
</dbReference>
<feature type="domain" description="GGDEF" evidence="3">
    <location>
        <begin position="280"/>
        <end position="410"/>
    </location>
</feature>
<dbReference type="NCBIfam" id="TIGR00254">
    <property type="entry name" value="GGDEF"/>
    <property type="match status" value="1"/>
</dbReference>
<dbReference type="Proteomes" id="UP000629025">
    <property type="component" value="Unassembled WGS sequence"/>
</dbReference>
<dbReference type="SUPFAM" id="SSF55073">
    <property type="entry name" value="Nucleotide cyclase"/>
    <property type="match status" value="1"/>
</dbReference>
<evidence type="ECO:0000313" key="4">
    <source>
        <dbReference type="EMBL" id="GGC01260.1"/>
    </source>
</evidence>
<evidence type="ECO:0000256" key="2">
    <source>
        <dbReference type="ARBA" id="ARBA00034247"/>
    </source>
</evidence>
<dbReference type="EMBL" id="BMIJ01000006">
    <property type="protein sequence ID" value="GGC01260.1"/>
    <property type="molecule type" value="Genomic_DNA"/>
</dbReference>
<evidence type="ECO:0000259" key="3">
    <source>
        <dbReference type="PROSITE" id="PS50887"/>
    </source>
</evidence>
<comment type="catalytic activity">
    <reaction evidence="2">
        <text>2 GTP = 3',3'-c-di-GMP + 2 diphosphate</text>
        <dbReference type="Rhea" id="RHEA:24898"/>
        <dbReference type="ChEBI" id="CHEBI:33019"/>
        <dbReference type="ChEBI" id="CHEBI:37565"/>
        <dbReference type="ChEBI" id="CHEBI:58805"/>
        <dbReference type="EC" id="2.7.7.65"/>
    </reaction>
</comment>
<dbReference type="EC" id="2.7.7.65" evidence="1"/>
<dbReference type="PROSITE" id="PS50887">
    <property type="entry name" value="GGDEF"/>
    <property type="match status" value="1"/>
</dbReference>
<reference evidence="5" key="1">
    <citation type="journal article" date="2019" name="Int. J. Syst. Evol. Microbiol.">
        <title>The Global Catalogue of Microorganisms (GCM) 10K type strain sequencing project: providing services to taxonomists for standard genome sequencing and annotation.</title>
        <authorList>
            <consortium name="The Broad Institute Genomics Platform"/>
            <consortium name="The Broad Institute Genome Sequencing Center for Infectious Disease"/>
            <person name="Wu L."/>
            <person name="Ma J."/>
        </authorList>
    </citation>
    <scope>NUCLEOTIDE SEQUENCE [LARGE SCALE GENOMIC DNA]</scope>
    <source>
        <strain evidence="5">CGMCC 1.15341</strain>
    </source>
</reference>
<organism evidence="4 5">
    <name type="scientific">Marinobacterium zhoushanense</name>
    <dbReference type="NCBI Taxonomy" id="1679163"/>
    <lineage>
        <taxon>Bacteria</taxon>
        <taxon>Pseudomonadati</taxon>
        <taxon>Pseudomonadota</taxon>
        <taxon>Gammaproteobacteria</taxon>
        <taxon>Oceanospirillales</taxon>
        <taxon>Oceanospirillaceae</taxon>
        <taxon>Marinobacterium</taxon>
    </lineage>
</organism>
<dbReference type="Pfam" id="PF00990">
    <property type="entry name" value="GGDEF"/>
    <property type="match status" value="1"/>
</dbReference>
<proteinExistence type="predicted"/>
<accession>A0ABQ1KKC8</accession>
<dbReference type="Gene3D" id="3.30.70.270">
    <property type="match status" value="1"/>
</dbReference>
<name>A0ABQ1KKC8_9GAMM</name>
<dbReference type="PANTHER" id="PTHR45138">
    <property type="entry name" value="REGULATORY COMPONENTS OF SENSORY TRANSDUCTION SYSTEM"/>
    <property type="match status" value="1"/>
</dbReference>
<dbReference type="InterPro" id="IPR050469">
    <property type="entry name" value="Diguanylate_Cyclase"/>
</dbReference>
<dbReference type="PANTHER" id="PTHR45138:SF9">
    <property type="entry name" value="DIGUANYLATE CYCLASE DGCM-RELATED"/>
    <property type="match status" value="1"/>
</dbReference>
<dbReference type="CDD" id="cd01949">
    <property type="entry name" value="GGDEF"/>
    <property type="match status" value="1"/>
</dbReference>
<dbReference type="InterPro" id="IPR043128">
    <property type="entry name" value="Rev_trsase/Diguanyl_cyclase"/>
</dbReference>
<evidence type="ECO:0000313" key="5">
    <source>
        <dbReference type="Proteomes" id="UP000629025"/>
    </source>
</evidence>
<dbReference type="InterPro" id="IPR029787">
    <property type="entry name" value="Nucleotide_cyclase"/>
</dbReference>
<dbReference type="InterPro" id="IPR000160">
    <property type="entry name" value="GGDEF_dom"/>
</dbReference>
<evidence type="ECO:0000256" key="1">
    <source>
        <dbReference type="ARBA" id="ARBA00012528"/>
    </source>
</evidence>
<keyword evidence="5" id="KW-1185">Reference proteome</keyword>
<sequence>MLKTRIITELFKTAEHPVALVRDDTAEWHNRSFASLSDDNRQRLIDHAIAGEPGPMLLDGYLFELLHAKHQRLLIGTSCIRDDSEKRLIRSLLPALAEGGDPWLTTASILGPALNWSHCAAIKHKSASTDELLGHWHAGKLNSPEQLSLTDSAAAELYGGGNEQLILFNPAELYPQDRLFRNDPPAVTLMQRVELTGGQAVGILCAWGKPDTASLALSARLLAISADLLACHLAMNGREPGKELPTPLDHPLDELTGLSGRAAFDATLEAFEEHYQQYGQNCEMAMLDINGLSSINQLKGTTFGDDVLRTFAQKLSQICRPEDRVFRFGGDEFVVLMPYRQDPPPLQKRLIEIEQEMRKLPGLDKFSASAGIANLLETSGSSDDLMLLSDRRLRQAKTVRNETQGTDNAQ</sequence>
<gene>
    <name evidence="4" type="ORF">GCM10011352_29270</name>
</gene>
<protein>
    <recommendedName>
        <fullName evidence="1">diguanylate cyclase</fullName>
        <ecNumber evidence="1">2.7.7.65</ecNumber>
    </recommendedName>
</protein>